<proteinExistence type="predicted"/>
<sequence>MIKNVILCTAPSSGGKTTYLEAFASIAGLPYQAVISDTDFIATSVQDDHFMNHGNNHTHPVENAARLGFIGNEYGGHDHAVSAANSVWPFMATSNWITDRTLHLFWTSILEQRDDRLILAELACGANGNKLGSPFAGVDISYNHLFNQFIQGALPPKVLDRILFCLHPETTMETRLRRSKLRPDRPTAVTLIFAHDDFNSNFRLLLDQKGIPVLSIDNNLNLGTRDGEHIRYLEEQLRPHGYLEQLNCSGG</sequence>
<evidence type="ECO:0000313" key="2">
    <source>
        <dbReference type="Proteomes" id="UP000177913"/>
    </source>
</evidence>
<dbReference type="Proteomes" id="UP000177913">
    <property type="component" value="Unassembled WGS sequence"/>
</dbReference>
<protein>
    <submittedName>
        <fullName evidence="1">Uncharacterized protein</fullName>
    </submittedName>
</protein>
<name>A0A1F7H489_9BACT</name>
<reference evidence="1 2" key="1">
    <citation type="journal article" date="2016" name="Nat. Commun.">
        <title>Thousands of microbial genomes shed light on interconnected biogeochemical processes in an aquifer system.</title>
        <authorList>
            <person name="Anantharaman K."/>
            <person name="Brown C.T."/>
            <person name="Hug L.A."/>
            <person name="Sharon I."/>
            <person name="Castelle C.J."/>
            <person name="Probst A.J."/>
            <person name="Thomas B.C."/>
            <person name="Singh A."/>
            <person name="Wilkins M.J."/>
            <person name="Karaoz U."/>
            <person name="Brodie E.L."/>
            <person name="Williams K.H."/>
            <person name="Hubbard S.S."/>
            <person name="Banfield J.F."/>
        </authorList>
    </citation>
    <scope>NUCLEOTIDE SEQUENCE [LARGE SCALE GENOMIC DNA]</scope>
</reference>
<evidence type="ECO:0000313" key="1">
    <source>
        <dbReference type="EMBL" id="OGK25908.1"/>
    </source>
</evidence>
<dbReference type="EMBL" id="MFZO01000001">
    <property type="protein sequence ID" value="OGK25908.1"/>
    <property type="molecule type" value="Genomic_DNA"/>
</dbReference>
<comment type="caution">
    <text evidence="1">The sequence shown here is derived from an EMBL/GenBank/DDBJ whole genome shotgun (WGS) entry which is preliminary data.</text>
</comment>
<gene>
    <name evidence="1" type="ORF">A3C25_04230</name>
</gene>
<organism evidence="1 2">
    <name type="scientific">Candidatus Roizmanbacteria bacterium RIFCSPHIGHO2_02_FULL_38_11</name>
    <dbReference type="NCBI Taxonomy" id="1802039"/>
    <lineage>
        <taxon>Bacteria</taxon>
        <taxon>Candidatus Roizmaniibacteriota</taxon>
    </lineage>
</organism>
<accession>A0A1F7H489</accession>
<dbReference type="AlphaFoldDB" id="A0A1F7H489"/>